<dbReference type="GO" id="GO:0003924">
    <property type="term" value="F:GTPase activity"/>
    <property type="evidence" value="ECO:0007669"/>
    <property type="project" value="InterPro"/>
</dbReference>
<dbReference type="EMBL" id="GIBP01008322">
    <property type="protein sequence ID" value="NDV37291.1"/>
    <property type="molecule type" value="Transcribed_RNA"/>
</dbReference>
<dbReference type="SMART" id="SM00174">
    <property type="entry name" value="RHO"/>
    <property type="match status" value="1"/>
</dbReference>
<dbReference type="NCBIfam" id="TIGR00231">
    <property type="entry name" value="small_GTP"/>
    <property type="match status" value="1"/>
</dbReference>
<reference evidence="3" key="1">
    <citation type="journal article" date="2020" name="J. Eukaryot. Microbiol.">
        <title>De novo Sequencing, Assembly and Annotation of the Transcriptome for the Free-Living Testate Amoeba Arcella intermedia.</title>
        <authorList>
            <person name="Ribeiro G.M."/>
            <person name="Porfirio-Sousa A.L."/>
            <person name="Maurer-Alcala X.X."/>
            <person name="Katz L.A."/>
            <person name="Lahr D.J.G."/>
        </authorList>
    </citation>
    <scope>NUCLEOTIDE SEQUENCE</scope>
</reference>
<dbReference type="SMART" id="SM00173">
    <property type="entry name" value="RAS"/>
    <property type="match status" value="1"/>
</dbReference>
<keyword evidence="2" id="KW-0342">GTP-binding</keyword>
<dbReference type="PROSITE" id="PS51421">
    <property type="entry name" value="RAS"/>
    <property type="match status" value="1"/>
</dbReference>
<evidence type="ECO:0000256" key="1">
    <source>
        <dbReference type="ARBA" id="ARBA00022741"/>
    </source>
</evidence>
<dbReference type="PROSITE" id="PS51419">
    <property type="entry name" value="RAB"/>
    <property type="match status" value="1"/>
</dbReference>
<dbReference type="Gene3D" id="3.40.50.300">
    <property type="entry name" value="P-loop containing nucleotide triphosphate hydrolases"/>
    <property type="match status" value="1"/>
</dbReference>
<dbReference type="GO" id="GO:0005525">
    <property type="term" value="F:GTP binding"/>
    <property type="evidence" value="ECO:0007669"/>
    <property type="project" value="UniProtKB-KW"/>
</dbReference>
<proteinExistence type="predicted"/>
<keyword evidence="1" id="KW-0547">Nucleotide-binding</keyword>
<dbReference type="PRINTS" id="PR00449">
    <property type="entry name" value="RASTRNSFRMNG"/>
</dbReference>
<accession>A0A6B2LKG0</accession>
<name>A0A6B2LKG0_9EUKA</name>
<dbReference type="InterPro" id="IPR001806">
    <property type="entry name" value="Small_GTPase"/>
</dbReference>
<dbReference type="InterPro" id="IPR003578">
    <property type="entry name" value="Small_GTPase_Rho"/>
</dbReference>
<dbReference type="InterPro" id="IPR027417">
    <property type="entry name" value="P-loop_NTPase"/>
</dbReference>
<dbReference type="InterPro" id="IPR005225">
    <property type="entry name" value="Small_GTP-bd"/>
</dbReference>
<sequence>MLVDGRAINLGLWDTAGQEDYDRLRPLSYPQTDVFLVMFSVASPATLENVEAKWIPEVRHYCPEAPVVLVGTKVDLREDVEVIGRLAERTLTPISYEAALGLSRELKVERYMEISAMRQIGLKALFDEAVRLVLKEKQPKPKKTKKCTIL</sequence>
<dbReference type="GO" id="GO:0007264">
    <property type="term" value="P:small GTPase-mediated signal transduction"/>
    <property type="evidence" value="ECO:0007669"/>
    <property type="project" value="InterPro"/>
</dbReference>
<dbReference type="SUPFAM" id="SSF52540">
    <property type="entry name" value="P-loop containing nucleoside triphosphate hydrolases"/>
    <property type="match status" value="1"/>
</dbReference>
<organism evidence="3">
    <name type="scientific">Arcella intermedia</name>
    <dbReference type="NCBI Taxonomy" id="1963864"/>
    <lineage>
        <taxon>Eukaryota</taxon>
        <taxon>Amoebozoa</taxon>
        <taxon>Tubulinea</taxon>
        <taxon>Elardia</taxon>
        <taxon>Arcellinida</taxon>
        <taxon>Sphaerothecina</taxon>
        <taxon>Arcellidae</taxon>
        <taxon>Arcella</taxon>
    </lineage>
</organism>
<evidence type="ECO:0000313" key="3">
    <source>
        <dbReference type="EMBL" id="NDV37291.1"/>
    </source>
</evidence>
<evidence type="ECO:0000256" key="2">
    <source>
        <dbReference type="ARBA" id="ARBA00023134"/>
    </source>
</evidence>
<protein>
    <submittedName>
        <fullName evidence="3">Uncharacterized protein</fullName>
    </submittedName>
</protein>
<dbReference type="PROSITE" id="PS51420">
    <property type="entry name" value="RHO"/>
    <property type="match status" value="1"/>
</dbReference>
<dbReference type="Pfam" id="PF00071">
    <property type="entry name" value="Ras"/>
    <property type="match status" value="1"/>
</dbReference>
<dbReference type="SMART" id="SM00175">
    <property type="entry name" value="RAB"/>
    <property type="match status" value="1"/>
</dbReference>
<dbReference type="AlphaFoldDB" id="A0A6B2LKG0"/>
<dbReference type="PANTHER" id="PTHR24072">
    <property type="entry name" value="RHO FAMILY GTPASE"/>
    <property type="match status" value="1"/>
</dbReference>